<dbReference type="RefSeq" id="WP_106928730.1">
    <property type="nucleotide sequence ID" value="NZ_CABMMU010000014.1"/>
</dbReference>
<dbReference type="EMBL" id="PYHO01000014">
    <property type="protein sequence ID" value="PSR45612.1"/>
    <property type="molecule type" value="Genomic_DNA"/>
</dbReference>
<comment type="caution">
    <text evidence="1">The sequence shown here is derived from an EMBL/GenBank/DDBJ whole genome shotgun (WGS) entry which is preliminary data.</text>
</comment>
<proteinExistence type="predicted"/>
<gene>
    <name evidence="1" type="ORF">C8256_16850</name>
</gene>
<reference evidence="1 2" key="1">
    <citation type="submission" date="2018-03" db="EMBL/GenBank/DDBJ databases">
        <title>First report of an OXA-48+CTX-M-M-producing Kluyvera ascorbata clone recovered from patients admitted in a University Hospital in Madrid, Spain.</title>
        <authorList>
            <person name="Hernandez-Garcia M."/>
            <person name="Leon-Sampedro R."/>
            <person name="Perez-Viso B."/>
            <person name="Morosini M.I."/>
            <person name="Lopez-Fresnena N."/>
            <person name="Coque T.M."/>
            <person name="Bonten M."/>
            <person name="Malhotra-Kumar S."/>
            <person name="Ruiz-Garbajosa P."/>
            <person name="Canton R."/>
        </authorList>
    </citation>
    <scope>NUCLEOTIDE SEQUENCE [LARGE SCALE GENOMIC DNA]</scope>
    <source>
        <strain evidence="1 2">KA2</strain>
    </source>
</reference>
<name>A0A2T2XZC7_9ENTR</name>
<organism evidence="1 2">
    <name type="scientific">Kluyvera genomosp. 2</name>
    <dbReference type="NCBI Taxonomy" id="2774054"/>
    <lineage>
        <taxon>Bacteria</taxon>
        <taxon>Pseudomonadati</taxon>
        <taxon>Pseudomonadota</taxon>
        <taxon>Gammaproteobacteria</taxon>
        <taxon>Enterobacterales</taxon>
        <taxon>Enterobacteriaceae</taxon>
        <taxon>Kluyvera</taxon>
    </lineage>
</organism>
<dbReference type="Proteomes" id="UP000240892">
    <property type="component" value="Unassembled WGS sequence"/>
</dbReference>
<protein>
    <submittedName>
        <fullName evidence="1">Uncharacterized protein</fullName>
    </submittedName>
</protein>
<dbReference type="AlphaFoldDB" id="A0A2T2XZC7"/>
<sequence>MIKTAYIVENNNKASVLIEHSVMKSFDDPEAAALWAFSLGYRVYKKSVLHGKDFWVKYTPACHKV</sequence>
<evidence type="ECO:0000313" key="2">
    <source>
        <dbReference type="Proteomes" id="UP000240892"/>
    </source>
</evidence>
<accession>A0A2T2XZC7</accession>
<keyword evidence="2" id="KW-1185">Reference proteome</keyword>
<evidence type="ECO:0000313" key="1">
    <source>
        <dbReference type="EMBL" id="PSR45612.1"/>
    </source>
</evidence>